<dbReference type="OMA" id="RINDIPW"/>
<sequence>MWTKLLWMEFPKALKPTKFGTQRASAMISKRYQAVLKKQFRINDIPWIFQPHKSIYENNPRNRKPKGTKLERNRPLRIAKIQKNLELNEQAELDYRLNRLNNKKLTGLDLYIQKAIPSFLSNRADKAGQKESLVKIKSTTSGFKKNAK</sequence>
<name>A0A0V0R8S2_PSEPJ</name>
<proteinExistence type="predicted"/>
<organism evidence="1 2">
    <name type="scientific">Pseudocohnilembus persalinus</name>
    <name type="common">Ciliate</name>
    <dbReference type="NCBI Taxonomy" id="266149"/>
    <lineage>
        <taxon>Eukaryota</taxon>
        <taxon>Sar</taxon>
        <taxon>Alveolata</taxon>
        <taxon>Ciliophora</taxon>
        <taxon>Intramacronucleata</taxon>
        <taxon>Oligohymenophorea</taxon>
        <taxon>Scuticociliatia</taxon>
        <taxon>Philasterida</taxon>
        <taxon>Pseudocohnilembidae</taxon>
        <taxon>Pseudocohnilembus</taxon>
    </lineage>
</organism>
<evidence type="ECO:0000313" key="2">
    <source>
        <dbReference type="Proteomes" id="UP000054937"/>
    </source>
</evidence>
<comment type="caution">
    <text evidence="1">The sequence shown here is derived from an EMBL/GenBank/DDBJ whole genome shotgun (WGS) entry which is preliminary data.</text>
</comment>
<dbReference type="Proteomes" id="UP000054937">
    <property type="component" value="Unassembled WGS sequence"/>
</dbReference>
<reference evidence="1 2" key="1">
    <citation type="journal article" date="2015" name="Sci. Rep.">
        <title>Genome of the facultative scuticociliatosis pathogen Pseudocohnilembus persalinus provides insight into its virulence through horizontal gene transfer.</title>
        <authorList>
            <person name="Xiong J."/>
            <person name="Wang G."/>
            <person name="Cheng J."/>
            <person name="Tian M."/>
            <person name="Pan X."/>
            <person name="Warren A."/>
            <person name="Jiang C."/>
            <person name="Yuan D."/>
            <person name="Miao W."/>
        </authorList>
    </citation>
    <scope>NUCLEOTIDE SEQUENCE [LARGE SCALE GENOMIC DNA]</scope>
    <source>
        <strain evidence="1">36N120E</strain>
    </source>
</reference>
<dbReference type="EMBL" id="LDAU01000014">
    <property type="protein sequence ID" value="KRX10891.1"/>
    <property type="molecule type" value="Genomic_DNA"/>
</dbReference>
<keyword evidence="2" id="KW-1185">Reference proteome</keyword>
<evidence type="ECO:0000313" key="1">
    <source>
        <dbReference type="EMBL" id="KRX10891.1"/>
    </source>
</evidence>
<accession>A0A0V0R8S2</accession>
<evidence type="ECO:0008006" key="3">
    <source>
        <dbReference type="Google" id="ProtNLM"/>
    </source>
</evidence>
<gene>
    <name evidence="1" type="ORF">PPERSA_12173</name>
</gene>
<dbReference type="OrthoDB" id="283197at2759"/>
<dbReference type="InParanoid" id="A0A0V0R8S2"/>
<dbReference type="AlphaFoldDB" id="A0A0V0R8S2"/>
<protein>
    <recommendedName>
        <fullName evidence="3">MRPL25 domain-containing protein</fullName>
    </recommendedName>
</protein>